<evidence type="ECO:0000256" key="1">
    <source>
        <dbReference type="ARBA" id="ARBA00022679"/>
    </source>
</evidence>
<evidence type="ECO:0000256" key="2">
    <source>
        <dbReference type="ARBA" id="ARBA00022741"/>
    </source>
</evidence>
<dbReference type="Gene3D" id="3.30.200.20">
    <property type="entry name" value="Phosphorylase Kinase, domain 1"/>
    <property type="match status" value="1"/>
</dbReference>
<dbReference type="Proteomes" id="UP000366872">
    <property type="component" value="Unassembled WGS sequence"/>
</dbReference>
<feature type="transmembrane region" description="Helical" evidence="6">
    <location>
        <begin position="425"/>
        <end position="447"/>
    </location>
</feature>
<protein>
    <submittedName>
        <fullName evidence="8">Serine/threonine-protein kinase PknD</fullName>
    </submittedName>
</protein>
<evidence type="ECO:0000256" key="4">
    <source>
        <dbReference type="ARBA" id="ARBA00022840"/>
    </source>
</evidence>
<dbReference type="InterPro" id="IPR015943">
    <property type="entry name" value="WD40/YVTN_repeat-like_dom_sf"/>
</dbReference>
<dbReference type="SUPFAM" id="SSF69322">
    <property type="entry name" value="Tricorn protease domain 2"/>
    <property type="match status" value="1"/>
</dbReference>
<dbReference type="CDD" id="cd14014">
    <property type="entry name" value="STKc_PknB_like"/>
    <property type="match status" value="1"/>
</dbReference>
<dbReference type="PANTHER" id="PTHR43289">
    <property type="entry name" value="MITOGEN-ACTIVATED PROTEIN KINASE KINASE KINASE 20-RELATED"/>
    <property type="match status" value="1"/>
</dbReference>
<keyword evidence="3 8" id="KW-0418">Kinase</keyword>
<evidence type="ECO:0000313" key="9">
    <source>
        <dbReference type="Proteomes" id="UP000366872"/>
    </source>
</evidence>
<dbReference type="GO" id="GO:0005524">
    <property type="term" value="F:ATP binding"/>
    <property type="evidence" value="ECO:0007669"/>
    <property type="project" value="UniProtKB-UniRule"/>
</dbReference>
<evidence type="ECO:0000313" key="8">
    <source>
        <dbReference type="EMBL" id="VGO12095.1"/>
    </source>
</evidence>
<dbReference type="PROSITE" id="PS00108">
    <property type="entry name" value="PROTEIN_KINASE_ST"/>
    <property type="match status" value="1"/>
</dbReference>
<evidence type="ECO:0000259" key="7">
    <source>
        <dbReference type="PROSITE" id="PS50011"/>
    </source>
</evidence>
<evidence type="ECO:0000256" key="5">
    <source>
        <dbReference type="PROSITE-ProRule" id="PRU10141"/>
    </source>
</evidence>
<dbReference type="InterPro" id="IPR008271">
    <property type="entry name" value="Ser/Thr_kinase_AS"/>
</dbReference>
<dbReference type="PROSITE" id="PS50011">
    <property type="entry name" value="PROTEIN_KINASE_DOM"/>
    <property type="match status" value="1"/>
</dbReference>
<dbReference type="SMART" id="SM00220">
    <property type="entry name" value="S_TKc"/>
    <property type="match status" value="1"/>
</dbReference>
<feature type="domain" description="Protein kinase" evidence="7">
    <location>
        <begin position="61"/>
        <end position="436"/>
    </location>
</feature>
<reference evidence="8 9" key="1">
    <citation type="submission" date="2019-04" db="EMBL/GenBank/DDBJ databases">
        <authorList>
            <person name="Van Vliet M D."/>
        </authorList>
    </citation>
    <scope>NUCLEOTIDE SEQUENCE [LARGE SCALE GENOMIC DNA]</scope>
    <source>
        <strain evidence="8 9">F1</strain>
    </source>
</reference>
<name>A0A6C2TWN4_PONDE</name>
<evidence type="ECO:0000256" key="3">
    <source>
        <dbReference type="ARBA" id="ARBA00022777"/>
    </source>
</evidence>
<dbReference type="GO" id="GO:0004674">
    <property type="term" value="F:protein serine/threonine kinase activity"/>
    <property type="evidence" value="ECO:0007669"/>
    <property type="project" value="TreeGrafter"/>
</dbReference>
<dbReference type="RefSeq" id="WP_136077793.1">
    <property type="nucleotide sequence ID" value="NZ_CAAHFG010000001.1"/>
</dbReference>
<evidence type="ECO:0000256" key="6">
    <source>
        <dbReference type="SAM" id="Phobius"/>
    </source>
</evidence>
<dbReference type="InterPro" id="IPR011009">
    <property type="entry name" value="Kinase-like_dom_sf"/>
</dbReference>
<proteinExistence type="predicted"/>
<accession>A0A6C2TWN4</accession>
<keyword evidence="6" id="KW-0812">Transmembrane</keyword>
<dbReference type="PANTHER" id="PTHR43289:SF6">
    <property type="entry name" value="SERINE_THREONINE-PROTEIN KINASE NEKL-3"/>
    <property type="match status" value="1"/>
</dbReference>
<dbReference type="SUPFAM" id="SSF56112">
    <property type="entry name" value="Protein kinase-like (PK-like)"/>
    <property type="match status" value="1"/>
</dbReference>
<dbReference type="InterPro" id="IPR000719">
    <property type="entry name" value="Prot_kinase_dom"/>
</dbReference>
<dbReference type="InterPro" id="IPR017441">
    <property type="entry name" value="Protein_kinase_ATP_BS"/>
</dbReference>
<dbReference type="PROSITE" id="PS00107">
    <property type="entry name" value="PROTEIN_KINASE_ATP"/>
    <property type="match status" value="1"/>
</dbReference>
<feature type="binding site" evidence="5">
    <location>
        <position position="90"/>
    </location>
    <ligand>
        <name>ATP</name>
        <dbReference type="ChEBI" id="CHEBI:30616"/>
    </ligand>
</feature>
<dbReference type="AlphaFoldDB" id="A0A6C2TWN4"/>
<keyword evidence="2 5" id="KW-0547">Nucleotide-binding</keyword>
<keyword evidence="4 5" id="KW-0067">ATP-binding</keyword>
<keyword evidence="6" id="KW-0472">Membrane</keyword>
<dbReference type="Pfam" id="PF00069">
    <property type="entry name" value="Pkinase"/>
    <property type="match status" value="1"/>
</dbReference>
<gene>
    <name evidence="8" type="primary">pknD_4</name>
    <name evidence="8" type="ORF">PDESU_00645</name>
</gene>
<keyword evidence="1" id="KW-0808">Transferase</keyword>
<dbReference type="EMBL" id="CAAHFG010000001">
    <property type="protein sequence ID" value="VGO12095.1"/>
    <property type="molecule type" value="Genomic_DNA"/>
</dbReference>
<keyword evidence="9" id="KW-1185">Reference proteome</keyword>
<keyword evidence="6" id="KW-1133">Transmembrane helix</keyword>
<organism evidence="8 9">
    <name type="scientific">Pontiella desulfatans</name>
    <dbReference type="NCBI Taxonomy" id="2750659"/>
    <lineage>
        <taxon>Bacteria</taxon>
        <taxon>Pseudomonadati</taxon>
        <taxon>Kiritimatiellota</taxon>
        <taxon>Kiritimatiellia</taxon>
        <taxon>Kiritimatiellales</taxon>
        <taxon>Pontiellaceae</taxon>
        <taxon>Pontiella</taxon>
    </lineage>
</organism>
<sequence length="1199" mass="132742">MDGSDQKWDADATVTLWQKSVPAGASSEDSIRTGYDTFSSVGKTKPRLRTLEPRAEDEPDFELGEKLGSGGMGVVYSANQTAFNREVAVKMLKPDRQASAAAADALMAEAVVTGHLEHPNVIPVYDLGVDAEGNLFYAMKEVHGAPWSKRMATRSLDENLDILLRVADTISFAHSRGILHRDLKPHNIMLGEFGEVMVMDWGASCSTEIGTGAQASDSSFCGTPAYMPPEMARGDLNRQGEGTDVYLLGAMLYQIISGHPPRLEKDAVLCINLASENHIDPLGQEGELVRIALKAMATLPTERFPHVRDFQQAIRNYRSHSESLLLLENAKVSLARARQEQDYDLFNRAIYAFREALELWPENEEAETLRLEAVLGYARCAFGNADFELAQSLLDSGNATHRELLELIAKAIRDRDAHKRRSKRFLLIAQILGGFLLLLFLLAFLLIRVEQRRTADQHRQGLANLISAYYGEQNHEATVATFWELHDQYGMDTLDPEALLDVRVAAAMNPWCGSIVTGINEPVGLARAAEMDCVWVVGGDRMAKVRIQPAQGYEPKSMVGIHEYCFGKRMAPGVVVDEVGLPFPPAGSAAMHEGADGTLWLASGSCIYHRIGNGWKVVLDAGKIDYPPLPATYNIERKQVEEWMGSAGRLQPITGIVLNHGQTHAAVALGNNTVGWFDLENKRCLGWLAVGHGTRYGELLDGGEPGDVELALSPDETRLAYKPPVRGESFVFSFELPSMRRDCYVYNRDYPIQSIAFAGGDDDVRGITMDGFVFSPDDEYRAAFSTFFKGPDAKNHVRWGRERADVRELHQSDIAFASFSPQGGQCCTLTEDGLLYVGGAGGEPGFELVRRIVDHDPAACLLMERRKVALLSSDGQVHVYDMQDYALSAVDLGGDVEALCRTPEAGRVYVLENDGQKKTVRNVTLRDSGAWSTDPLIDWDCSFICVDSNEKYLACLEGQTTAVFEVESHKLLHRFRVESGEPPSEAGFDATGRYFYIGAGIDAGWRKGMRLFSTATWEEILARPHGGKARSQFNDIVFDRCGGSTRFLFLHPSPKIFGSYSIGVDGQAPVENWSVDTGSTPTAIIPFLDPRTGEQSYWCQLWFKQFQQYDAGTGEASRFQTHWVRTGLRHPEFTASDPRVVFPMEDGRMQVALKQDLYPVFDPRALAPKIERAVLSTDATRLYLLSDGKLYCMQMPEAP</sequence>
<dbReference type="Gene3D" id="2.130.10.10">
    <property type="entry name" value="YVTN repeat-like/Quinoprotein amine dehydrogenase"/>
    <property type="match status" value="1"/>
</dbReference>
<dbReference type="Gene3D" id="1.10.510.10">
    <property type="entry name" value="Transferase(Phosphotransferase) domain 1"/>
    <property type="match status" value="1"/>
</dbReference>